<accession>A0AA37M6Q5</accession>
<organism evidence="2 3">
    <name type="scientific">Methylobacterium frigidaeris</name>
    <dbReference type="NCBI Taxonomy" id="2038277"/>
    <lineage>
        <taxon>Bacteria</taxon>
        <taxon>Pseudomonadati</taxon>
        <taxon>Pseudomonadota</taxon>
        <taxon>Alphaproteobacteria</taxon>
        <taxon>Hyphomicrobiales</taxon>
        <taxon>Methylobacteriaceae</taxon>
        <taxon>Methylobacterium</taxon>
    </lineage>
</organism>
<feature type="transmembrane region" description="Helical" evidence="1">
    <location>
        <begin position="35"/>
        <end position="54"/>
    </location>
</feature>
<feature type="transmembrane region" description="Helical" evidence="1">
    <location>
        <begin position="7"/>
        <end position="29"/>
    </location>
</feature>
<keyword evidence="1" id="KW-1133">Transmembrane helix</keyword>
<reference evidence="2" key="2">
    <citation type="submission" date="2021-08" db="EMBL/GenBank/DDBJ databases">
        <authorList>
            <person name="Tani A."/>
            <person name="Ola A."/>
            <person name="Ogura Y."/>
            <person name="Katsura K."/>
            <person name="Hayashi T."/>
        </authorList>
    </citation>
    <scope>NUCLEOTIDE SEQUENCE</scope>
    <source>
        <strain evidence="2">JCM 32048</strain>
    </source>
</reference>
<evidence type="ECO:0000313" key="2">
    <source>
        <dbReference type="EMBL" id="GJD65138.1"/>
    </source>
</evidence>
<dbReference type="EMBL" id="BPQJ01000035">
    <property type="protein sequence ID" value="GJD65138.1"/>
    <property type="molecule type" value="Genomic_DNA"/>
</dbReference>
<reference evidence="2" key="1">
    <citation type="journal article" date="2016" name="Front. Microbiol.">
        <title>Genome Sequence of the Piezophilic, Mesophilic Sulfate-Reducing Bacterium Desulfovibrio indicus J2T.</title>
        <authorList>
            <person name="Cao J."/>
            <person name="Maignien L."/>
            <person name="Shao Z."/>
            <person name="Alain K."/>
            <person name="Jebbar M."/>
        </authorList>
    </citation>
    <scope>NUCLEOTIDE SEQUENCE</scope>
    <source>
        <strain evidence="2">JCM 32048</strain>
    </source>
</reference>
<evidence type="ECO:0000256" key="1">
    <source>
        <dbReference type="SAM" id="Phobius"/>
    </source>
</evidence>
<protein>
    <submittedName>
        <fullName evidence="2">Uncharacterized protein</fullName>
    </submittedName>
</protein>
<dbReference type="RefSeq" id="WP_099905142.1">
    <property type="nucleotide sequence ID" value="NZ_BPQJ01000035.1"/>
</dbReference>
<evidence type="ECO:0000313" key="3">
    <source>
        <dbReference type="Proteomes" id="UP001055286"/>
    </source>
</evidence>
<comment type="caution">
    <text evidence="2">The sequence shown here is derived from an EMBL/GenBank/DDBJ whole genome shotgun (WGS) entry which is preliminary data.</text>
</comment>
<dbReference type="Proteomes" id="UP001055286">
    <property type="component" value="Unassembled WGS sequence"/>
</dbReference>
<sequence length="62" mass="6948">MMPWPYAFLLAMTIVCRFTVLAGGAYVVFGLDRSIWWFAVAIGATYLIPGEFNFSRKPQGKA</sequence>
<proteinExistence type="predicted"/>
<keyword evidence="3" id="KW-1185">Reference proteome</keyword>
<name>A0AA37M6Q5_9HYPH</name>
<keyword evidence="1" id="KW-0812">Transmembrane</keyword>
<dbReference type="AlphaFoldDB" id="A0AA37M6Q5"/>
<keyword evidence="1" id="KW-0472">Membrane</keyword>
<gene>
    <name evidence="2" type="ORF">MPEAHAMD_5325</name>
</gene>